<dbReference type="AlphaFoldDB" id="A0A0E2BFW0"/>
<dbReference type="Proteomes" id="UP000006329">
    <property type="component" value="Unassembled WGS sequence"/>
</dbReference>
<sequence>MEYKNCLLTYIDILGFKNLIESSKNPKLVYDALTKLSTESDRESDAFSDWVHALGVKYESFKFSDLIVRLYQFKNAIEEENKYHILAYELENLAKIQRELPSHNFLIRGAVTYGQIYIENEIIFGPALVNAYQLECNVADYPRIILDKNLGEELFQMVQEITEIEPENREIPSASIFSAFQFLKKDSNKDDYYYINYPNYSVEDFEYNLVSEEIFFQEHRDLIVSVLRTEVNQKIIRKYEWLKNFHNNAYRKAKERGLISGNYEI</sequence>
<dbReference type="RefSeq" id="WP_004484663.1">
    <property type="nucleotide sequence ID" value="NZ_AHON02000033.1"/>
</dbReference>
<keyword evidence="2" id="KW-1185">Reference proteome</keyword>
<evidence type="ECO:0000313" key="1">
    <source>
        <dbReference type="EMBL" id="EKO34195.1"/>
    </source>
</evidence>
<accession>A0A0E2BFW0</accession>
<proteinExistence type="predicted"/>
<comment type="caution">
    <text evidence="1">The sequence shown here is derived from an EMBL/GenBank/DDBJ whole genome shotgun (WGS) entry which is preliminary data.</text>
</comment>
<organism evidence="1 2">
    <name type="scientific">Leptospira santarosai str. MOR084</name>
    <dbReference type="NCBI Taxonomy" id="1049984"/>
    <lineage>
        <taxon>Bacteria</taxon>
        <taxon>Pseudomonadati</taxon>
        <taxon>Spirochaetota</taxon>
        <taxon>Spirochaetia</taxon>
        <taxon>Leptospirales</taxon>
        <taxon>Leptospiraceae</taxon>
        <taxon>Leptospira</taxon>
    </lineage>
</organism>
<protein>
    <recommendedName>
        <fullName evidence="3">Guanylate cyclase domain-containing protein</fullName>
    </recommendedName>
</protein>
<reference evidence="1" key="1">
    <citation type="submission" date="2012-10" db="EMBL/GenBank/DDBJ databases">
        <authorList>
            <person name="Harkins D.M."/>
            <person name="Durkin A.S."/>
            <person name="Brinkac L.M."/>
            <person name="Haft D.H."/>
            <person name="Selengut J.D."/>
            <person name="Sanka R."/>
            <person name="DePew J."/>
            <person name="Purushe J."/>
            <person name="Matthias M.A."/>
            <person name="Vinetz J.M."/>
            <person name="Sutton G.G."/>
            <person name="Nierman W.C."/>
            <person name="Fouts D.E."/>
        </authorList>
    </citation>
    <scope>NUCLEOTIDE SEQUENCE [LARGE SCALE GENOMIC DNA]</scope>
    <source>
        <strain evidence="1">MOR084</strain>
    </source>
</reference>
<name>A0A0E2BFW0_9LEPT</name>
<evidence type="ECO:0008006" key="3">
    <source>
        <dbReference type="Google" id="ProtNLM"/>
    </source>
</evidence>
<evidence type="ECO:0000313" key="2">
    <source>
        <dbReference type="Proteomes" id="UP000006329"/>
    </source>
</evidence>
<gene>
    <name evidence="1" type="ORF">LEP1GSC179_0702</name>
</gene>
<dbReference type="EMBL" id="AHON02000033">
    <property type="protein sequence ID" value="EKO34195.1"/>
    <property type="molecule type" value="Genomic_DNA"/>
</dbReference>